<evidence type="ECO:0000313" key="2">
    <source>
        <dbReference type="EMBL" id="KDP45170.1"/>
    </source>
</evidence>
<organism evidence="2 3">
    <name type="scientific">Jatropha curcas</name>
    <name type="common">Barbados nut</name>
    <dbReference type="NCBI Taxonomy" id="180498"/>
    <lineage>
        <taxon>Eukaryota</taxon>
        <taxon>Viridiplantae</taxon>
        <taxon>Streptophyta</taxon>
        <taxon>Embryophyta</taxon>
        <taxon>Tracheophyta</taxon>
        <taxon>Spermatophyta</taxon>
        <taxon>Magnoliopsida</taxon>
        <taxon>eudicotyledons</taxon>
        <taxon>Gunneridae</taxon>
        <taxon>Pentapetalae</taxon>
        <taxon>rosids</taxon>
        <taxon>fabids</taxon>
        <taxon>Malpighiales</taxon>
        <taxon>Euphorbiaceae</taxon>
        <taxon>Crotonoideae</taxon>
        <taxon>Jatropheae</taxon>
        <taxon>Jatropha</taxon>
    </lineage>
</organism>
<dbReference type="PANTHER" id="PTHR36032:SF1">
    <property type="entry name" value="PHOSPHOPANTOTHENATE--CYSTEINE LIGASE 2"/>
    <property type="match status" value="1"/>
</dbReference>
<dbReference type="STRING" id="180498.A0A067LKD9"/>
<reference evidence="2 3" key="1">
    <citation type="journal article" date="2014" name="PLoS ONE">
        <title>Global Analysis of Gene Expression Profiles in Physic Nut (Jatropha curcas L.) Seedlings Exposed to Salt Stress.</title>
        <authorList>
            <person name="Zhang L."/>
            <person name="Zhang C."/>
            <person name="Wu P."/>
            <person name="Chen Y."/>
            <person name="Li M."/>
            <person name="Jiang H."/>
            <person name="Wu G."/>
        </authorList>
    </citation>
    <scope>NUCLEOTIDE SEQUENCE [LARGE SCALE GENOMIC DNA]</scope>
    <source>
        <strain evidence="3">cv. GZQX0401</strain>
        <tissue evidence="2">Young leaves</tissue>
    </source>
</reference>
<accession>A0A067LKD9</accession>
<evidence type="ECO:0000256" key="1">
    <source>
        <dbReference type="SAM" id="MobiDB-lite"/>
    </source>
</evidence>
<dbReference type="PANTHER" id="PTHR36032">
    <property type="entry name" value="PHOSPHOPANTOTHENATE--CYSTEINE LIGASE 2"/>
    <property type="match status" value="1"/>
</dbReference>
<sequence length="176" mass="19324">MLENPTPAAQPDSTSVVKRYAPPNQRNRSLNRRKSGERFDRSNSLYANEAEKNQQHPPSRNMPVVDHGDVGSSNFLKGNSRPGLIALEGCSRSEAAQLLNDRWTLAMHNYDDASIDLSERPVMYLGSSAPAWGGHIRLPHQFMPAANAGAPPSGSQIDFLSELRRAMRNASANSDN</sequence>
<dbReference type="KEGG" id="jcu:105643541"/>
<proteinExistence type="predicted"/>
<dbReference type="EMBL" id="KK914233">
    <property type="protein sequence ID" value="KDP45170.1"/>
    <property type="molecule type" value="Genomic_DNA"/>
</dbReference>
<protein>
    <submittedName>
        <fullName evidence="2">Uncharacterized protein</fullName>
    </submittedName>
</protein>
<dbReference type="AlphaFoldDB" id="A0A067LKD9"/>
<name>A0A067LKD9_JATCU</name>
<dbReference type="OrthoDB" id="1869053at2759"/>
<keyword evidence="3" id="KW-1185">Reference proteome</keyword>
<dbReference type="Proteomes" id="UP000027138">
    <property type="component" value="Unassembled WGS sequence"/>
</dbReference>
<feature type="region of interest" description="Disordered" evidence="1">
    <location>
        <begin position="1"/>
        <end position="71"/>
    </location>
</feature>
<evidence type="ECO:0000313" key="3">
    <source>
        <dbReference type="Proteomes" id="UP000027138"/>
    </source>
</evidence>
<gene>
    <name evidence="2" type="ORF">JCGZ_15035</name>
</gene>